<dbReference type="InterPro" id="IPR012908">
    <property type="entry name" value="PGAP1-ab_dom-like"/>
</dbReference>
<evidence type="ECO:0000313" key="3">
    <source>
        <dbReference type="EMBL" id="KAJ6975093.1"/>
    </source>
</evidence>
<dbReference type="SUPFAM" id="SSF53474">
    <property type="entry name" value="alpha/beta-Hydrolases"/>
    <property type="match status" value="1"/>
</dbReference>
<dbReference type="EC" id="3.1.-.-" evidence="1"/>
<dbReference type="PANTHER" id="PTHR47909">
    <property type="entry name" value="ALPHA/BETA-HYDROLASES SUPERFAMILY PROTEIN"/>
    <property type="match status" value="1"/>
</dbReference>
<evidence type="ECO:0000259" key="2">
    <source>
        <dbReference type="Pfam" id="PF07819"/>
    </source>
</evidence>
<organism evidence="3 4">
    <name type="scientific">Populus alba x Populus x berolinensis</name>
    <dbReference type="NCBI Taxonomy" id="444605"/>
    <lineage>
        <taxon>Eukaryota</taxon>
        <taxon>Viridiplantae</taxon>
        <taxon>Streptophyta</taxon>
        <taxon>Embryophyta</taxon>
        <taxon>Tracheophyta</taxon>
        <taxon>Spermatophyta</taxon>
        <taxon>Magnoliopsida</taxon>
        <taxon>eudicotyledons</taxon>
        <taxon>Gunneridae</taxon>
        <taxon>Pentapetalae</taxon>
        <taxon>rosids</taxon>
        <taxon>fabids</taxon>
        <taxon>Malpighiales</taxon>
        <taxon>Salicaceae</taxon>
        <taxon>Saliceae</taxon>
        <taxon>Populus</taxon>
    </lineage>
</organism>
<proteinExistence type="inferred from homology"/>
<dbReference type="Proteomes" id="UP001164929">
    <property type="component" value="Chromosome 13"/>
</dbReference>
<dbReference type="GO" id="GO:0005789">
    <property type="term" value="C:endoplasmic reticulum membrane"/>
    <property type="evidence" value="ECO:0007669"/>
    <property type="project" value="UniProtKB-SubCell"/>
</dbReference>
<comment type="function">
    <text evidence="1">Involved in inositol deacylation of GPI-anchored proteins which plays important roles in the quality control and ER-associated degradation of GPI-anchored proteins.</text>
</comment>
<accession>A0AAD6LXF9</accession>
<dbReference type="Pfam" id="PF07819">
    <property type="entry name" value="PGAP1"/>
    <property type="match status" value="1"/>
</dbReference>
<keyword evidence="1" id="KW-0256">Endoplasmic reticulum</keyword>
<feature type="domain" description="GPI inositol-deacylase PGAP1-like alpha/beta" evidence="2">
    <location>
        <begin position="110"/>
        <end position="156"/>
    </location>
</feature>
<evidence type="ECO:0000313" key="4">
    <source>
        <dbReference type="Proteomes" id="UP001164929"/>
    </source>
</evidence>
<keyword evidence="1" id="KW-0653">Protein transport</keyword>
<dbReference type="Gene3D" id="3.40.50.1820">
    <property type="entry name" value="alpha/beta hydrolase"/>
    <property type="match status" value="1"/>
</dbReference>
<dbReference type="AlphaFoldDB" id="A0AAD6LXF9"/>
<comment type="similarity">
    <text evidence="1">Belongs to the GPI inositol-deacylase family.</text>
</comment>
<dbReference type="InterPro" id="IPR029058">
    <property type="entry name" value="AB_hydrolase_fold"/>
</dbReference>
<keyword evidence="1" id="KW-0378">Hydrolase</keyword>
<keyword evidence="4" id="KW-1185">Reference proteome</keyword>
<dbReference type="GO" id="GO:0009507">
    <property type="term" value="C:chloroplast"/>
    <property type="evidence" value="ECO:0007669"/>
    <property type="project" value="TreeGrafter"/>
</dbReference>
<keyword evidence="1" id="KW-0813">Transport</keyword>
<name>A0AAD6LXF9_9ROSI</name>
<reference evidence="3" key="1">
    <citation type="journal article" date="2023" name="Mol. Ecol. Resour.">
        <title>Chromosome-level genome assembly of a triploid poplar Populus alba 'Berolinensis'.</title>
        <authorList>
            <person name="Chen S."/>
            <person name="Yu Y."/>
            <person name="Wang X."/>
            <person name="Wang S."/>
            <person name="Zhang T."/>
            <person name="Zhou Y."/>
            <person name="He R."/>
            <person name="Meng N."/>
            <person name="Wang Y."/>
            <person name="Liu W."/>
            <person name="Liu Z."/>
            <person name="Liu J."/>
            <person name="Guo Q."/>
            <person name="Huang H."/>
            <person name="Sederoff R.R."/>
            <person name="Wang G."/>
            <person name="Qu G."/>
            <person name="Chen S."/>
        </authorList>
    </citation>
    <scope>NUCLEOTIDE SEQUENCE</scope>
    <source>
        <strain evidence="3">SC-2020</strain>
    </source>
</reference>
<dbReference type="GO" id="GO:0016788">
    <property type="term" value="F:hydrolase activity, acting on ester bonds"/>
    <property type="evidence" value="ECO:0007669"/>
    <property type="project" value="InterPro"/>
</dbReference>
<protein>
    <recommendedName>
        <fullName evidence="1">GPI inositol-deacylase</fullName>
        <ecNumber evidence="1">3.1.-.-</ecNumber>
    </recommendedName>
</protein>
<dbReference type="GO" id="GO:0015031">
    <property type="term" value="P:protein transport"/>
    <property type="evidence" value="ECO:0007669"/>
    <property type="project" value="UniProtKB-KW"/>
</dbReference>
<sequence>MVMALALALSPSFFKPHCSPSPTNPISTMTTIRPAVILPGLGNNTGDYQKLEVTLQEYGVPTVVAKVSRFDWLRNAAGLVDPNYWSGTLRPRPVLDWYLKRIDEAVQEAKELAQGQTLSLIGHSAGGWLARVYMEEFGQLDVSLLLTLGTPHLPPPKGVPGVIDQTRGLLDYVEKHCMKAVYTPELRYVCIAGRYIQGARFLGDSNVEAKAMVPAENDQPTAEAVLVNDIGNSTSTAPRFRARFVGQGYKQVCGQADVWGDGVVPEVSAHLDGALNISLDGVYHSPDIDLSSVKASVGPLLVYFDYWTAFKAHTLNCPTSILMGGLLQLLLKICRFTFFLRTYLAVDVIAKLTRQTKVFHKELTSVTLASVSARFYLQYKHGQSCL</sequence>
<comment type="caution">
    <text evidence="3">The sequence shown here is derived from an EMBL/GenBank/DDBJ whole genome shotgun (WGS) entry which is preliminary data.</text>
</comment>
<dbReference type="PANTHER" id="PTHR47909:SF2">
    <property type="entry name" value="GPI INOSITOL-DEACYLASE"/>
    <property type="match status" value="1"/>
</dbReference>
<evidence type="ECO:0000256" key="1">
    <source>
        <dbReference type="RuleBase" id="RU365011"/>
    </source>
</evidence>
<comment type="subcellular location">
    <subcellularLocation>
        <location evidence="1">Endoplasmic reticulum membrane</location>
    </subcellularLocation>
</comment>
<keyword evidence="1" id="KW-0472">Membrane</keyword>
<dbReference type="EMBL" id="JAQIZT010000013">
    <property type="protein sequence ID" value="KAJ6975093.1"/>
    <property type="molecule type" value="Genomic_DNA"/>
</dbReference>
<gene>
    <name evidence="3" type="ORF">NC653_031056</name>
</gene>